<sequence length="74" mass="8228">MLRKSGKAQKAAGDEDKITIENLYTIKELSEQSEALFHVKPEVLAGSLYGLAREHLSVLESAELVQQFLKAKVK</sequence>
<feature type="domain" description="YqzN/YkzM" evidence="1">
    <location>
        <begin position="21"/>
        <end position="72"/>
    </location>
</feature>
<evidence type="ECO:0000259" key="1">
    <source>
        <dbReference type="Pfam" id="PF26160"/>
    </source>
</evidence>
<dbReference type="EMBL" id="RZNX01000001">
    <property type="protein sequence ID" value="RUT36342.1"/>
    <property type="molecule type" value="Genomic_DNA"/>
</dbReference>
<dbReference type="Proteomes" id="UP000272464">
    <property type="component" value="Unassembled WGS sequence"/>
</dbReference>
<dbReference type="OrthoDB" id="2628095at2"/>
<gene>
    <name evidence="2" type="ORF">EJP77_04990</name>
</gene>
<dbReference type="Pfam" id="PF26160">
    <property type="entry name" value="YqzN_YkzM"/>
    <property type="match status" value="1"/>
</dbReference>
<organism evidence="2 3">
    <name type="scientific">Paenibacillus zeisoli</name>
    <dbReference type="NCBI Taxonomy" id="2496267"/>
    <lineage>
        <taxon>Bacteria</taxon>
        <taxon>Bacillati</taxon>
        <taxon>Bacillota</taxon>
        <taxon>Bacilli</taxon>
        <taxon>Bacillales</taxon>
        <taxon>Paenibacillaceae</taxon>
        <taxon>Paenibacillus</taxon>
    </lineage>
</organism>
<evidence type="ECO:0000313" key="2">
    <source>
        <dbReference type="EMBL" id="RUT36342.1"/>
    </source>
</evidence>
<dbReference type="AlphaFoldDB" id="A0A3S1DA99"/>
<accession>A0A3S1DA99</accession>
<keyword evidence="3" id="KW-1185">Reference proteome</keyword>
<reference evidence="2 3" key="1">
    <citation type="submission" date="2018-12" db="EMBL/GenBank/DDBJ databases">
        <authorList>
            <person name="Sun L."/>
            <person name="Chen Z."/>
        </authorList>
    </citation>
    <scope>NUCLEOTIDE SEQUENCE [LARGE SCALE GENOMIC DNA]</scope>
    <source>
        <strain evidence="2 3">3-5-3</strain>
    </source>
</reference>
<evidence type="ECO:0000313" key="3">
    <source>
        <dbReference type="Proteomes" id="UP000272464"/>
    </source>
</evidence>
<protein>
    <recommendedName>
        <fullName evidence="1">YqzN/YkzM domain-containing protein</fullName>
    </recommendedName>
</protein>
<dbReference type="RefSeq" id="WP_127198035.1">
    <property type="nucleotide sequence ID" value="NZ_RZNX01000001.1"/>
</dbReference>
<proteinExistence type="predicted"/>
<comment type="caution">
    <text evidence="2">The sequence shown here is derived from an EMBL/GenBank/DDBJ whole genome shotgun (WGS) entry which is preliminary data.</text>
</comment>
<dbReference type="InterPro" id="IPR058869">
    <property type="entry name" value="YqzN_YkzM"/>
</dbReference>
<name>A0A3S1DA99_9BACL</name>